<dbReference type="SUPFAM" id="SSF53254">
    <property type="entry name" value="Phosphoglycerate mutase-like"/>
    <property type="match status" value="1"/>
</dbReference>
<dbReference type="Proteomes" id="UP000295537">
    <property type="component" value="Unassembled WGS sequence"/>
</dbReference>
<organism evidence="1 2">
    <name type="scientific">Nicoletella semolina</name>
    <dbReference type="NCBI Taxonomy" id="271160"/>
    <lineage>
        <taxon>Bacteria</taxon>
        <taxon>Pseudomonadati</taxon>
        <taxon>Pseudomonadota</taxon>
        <taxon>Gammaproteobacteria</taxon>
        <taxon>Pasteurellales</taxon>
        <taxon>Pasteurellaceae</taxon>
        <taxon>Nicoletella</taxon>
    </lineage>
</organism>
<dbReference type="EMBL" id="SLXJ01000002">
    <property type="protein sequence ID" value="TCP18433.1"/>
    <property type="molecule type" value="Genomic_DNA"/>
</dbReference>
<reference evidence="1 2" key="1">
    <citation type="submission" date="2019-03" db="EMBL/GenBank/DDBJ databases">
        <title>Genomic Encyclopedia of Type Strains, Phase IV (KMG-IV): sequencing the most valuable type-strain genomes for metagenomic binning, comparative biology and taxonomic classification.</title>
        <authorList>
            <person name="Goeker M."/>
        </authorList>
    </citation>
    <scope>NUCLEOTIDE SEQUENCE [LARGE SCALE GENOMIC DNA]</scope>
    <source>
        <strain evidence="1 2">DSM 16380</strain>
    </source>
</reference>
<name>A0A4R2NBC8_9PAST</name>
<dbReference type="RefSeq" id="WP_132500687.1">
    <property type="nucleotide sequence ID" value="NZ_LVXA01000001.1"/>
</dbReference>
<evidence type="ECO:0008006" key="3">
    <source>
        <dbReference type="Google" id="ProtNLM"/>
    </source>
</evidence>
<protein>
    <recommendedName>
        <fullName evidence="3">Broad specificity phosphatase PhoE</fullName>
    </recommendedName>
</protein>
<proteinExistence type="predicted"/>
<evidence type="ECO:0000313" key="2">
    <source>
        <dbReference type="Proteomes" id="UP000295537"/>
    </source>
</evidence>
<gene>
    <name evidence="1" type="ORF">EV693_102112</name>
</gene>
<sequence length="187" mass="22146">MAILMVRHATPNIDYGKCGYKEAISRLIDYDLVKKIMINEINIELIRRNIEFNKKLDILCSSKSRAILTCRQILKMLDVDHEPFITNDLDEIEMKIMRIPFIKMNLTSWFLISRIKWLCLFYMKNKVEIYNKCGNIISSILEKDNAIIVSHGMLLFFLKKVLEDKKYKKIDIYKKGCFTIEVWSHEA</sequence>
<comment type="caution">
    <text evidence="1">The sequence shown here is derived from an EMBL/GenBank/DDBJ whole genome shotgun (WGS) entry which is preliminary data.</text>
</comment>
<dbReference type="InterPro" id="IPR029033">
    <property type="entry name" value="His_PPase_superfam"/>
</dbReference>
<accession>A0A4R2NBC8</accession>
<keyword evidence="2" id="KW-1185">Reference proteome</keyword>
<evidence type="ECO:0000313" key="1">
    <source>
        <dbReference type="EMBL" id="TCP18433.1"/>
    </source>
</evidence>
<dbReference type="AlphaFoldDB" id="A0A4R2NBC8"/>
<dbReference type="OrthoDB" id="9156506at2"/>